<dbReference type="SUPFAM" id="SSF48056">
    <property type="entry name" value="Di-copper centre-containing domain"/>
    <property type="match status" value="1"/>
</dbReference>
<sequence length="561" mass="63957">MCNCYKPGFSLYFIVTGGIYDSIAAIHRGESRLLRAHRGANFLSWHRILLKVLELSLQDVDPRVRLAYWDSSIDFYVKKPEDSILWTDKFFGPCRGDVIDGPFANWRLGLDPNETLYRNCGSGGTLITKEGIRNVMRADYHTDITDETKILKYLEGLHNGPHVWCDGWLRLLYAAAEDPVFFFHHCFIDYLWYKFRQRQKLRGIDPEVDYPPSVNNPLHWANATMDPFYFMKNSDGYLDMWEAEYEETPSCNNRLPNNCKSKYLRCNAKKKRCETVMVSKPAPMGLFGEQQTPVLKKVLPAGITFESPFVDRRTAAVKPLEQEQITSAAARRKRSVPASTGDRREKSYQNSFMLDGVADTSLWAFFPVNIIYKRPPGPIFDSKVVVGGTKVTDSDVYSPLYYENLKTSFPKTVLATNGKCETSGTGETKIYFQSQGINYNGFYKDFIVLDGKQALTSTLGYLAMKKPGNESSEAYLSAVDTCGRMCRATCKVKDTNPQKYIPCSGCVKLSNISPKMYGVDYGDAVLMTWNLDKYQGVPSLNQDNVFISFYCDYEPKWPWKL</sequence>
<dbReference type="PANTHER" id="PTHR11474:SF126">
    <property type="entry name" value="TYROSINASE-LIKE PROTEIN TYR-1-RELATED"/>
    <property type="match status" value="1"/>
</dbReference>
<keyword evidence="1" id="KW-0479">Metal-binding</keyword>
<evidence type="ECO:0000256" key="2">
    <source>
        <dbReference type="ARBA" id="ARBA00023008"/>
    </source>
</evidence>
<dbReference type="PROSITE" id="PS00497">
    <property type="entry name" value="TYROSINASE_1"/>
    <property type="match status" value="1"/>
</dbReference>
<gene>
    <name evidence="5" type="ORF">KUTeg_018819</name>
</gene>
<proteinExistence type="predicted"/>
<protein>
    <recommendedName>
        <fullName evidence="3 4">Tyrosinase copper-binding domain-containing protein</fullName>
    </recommendedName>
</protein>
<organism evidence="5 6">
    <name type="scientific">Tegillarca granosa</name>
    <name type="common">Malaysian cockle</name>
    <name type="synonym">Anadara granosa</name>
    <dbReference type="NCBI Taxonomy" id="220873"/>
    <lineage>
        <taxon>Eukaryota</taxon>
        <taxon>Metazoa</taxon>
        <taxon>Spiralia</taxon>
        <taxon>Lophotrochozoa</taxon>
        <taxon>Mollusca</taxon>
        <taxon>Bivalvia</taxon>
        <taxon>Autobranchia</taxon>
        <taxon>Pteriomorphia</taxon>
        <taxon>Arcoida</taxon>
        <taxon>Arcoidea</taxon>
        <taxon>Arcidae</taxon>
        <taxon>Tegillarca</taxon>
    </lineage>
</organism>
<dbReference type="PRINTS" id="PR00092">
    <property type="entry name" value="TYROSINASE"/>
</dbReference>
<evidence type="ECO:0000313" key="5">
    <source>
        <dbReference type="EMBL" id="KAJ8302423.1"/>
    </source>
</evidence>
<dbReference type="EMBL" id="JARBDR010000917">
    <property type="protein sequence ID" value="KAJ8302423.1"/>
    <property type="molecule type" value="Genomic_DNA"/>
</dbReference>
<comment type="caution">
    <text evidence="5">The sequence shown here is derived from an EMBL/GenBank/DDBJ whole genome shotgun (WGS) entry which is preliminary data.</text>
</comment>
<dbReference type="InterPro" id="IPR008922">
    <property type="entry name" value="Di-copper_centre_dom_sf"/>
</dbReference>
<dbReference type="PROSITE" id="PS00498">
    <property type="entry name" value="TYROSINASE_2"/>
    <property type="match status" value="1"/>
</dbReference>
<evidence type="ECO:0000259" key="3">
    <source>
        <dbReference type="PROSITE" id="PS00497"/>
    </source>
</evidence>
<reference evidence="5 6" key="1">
    <citation type="submission" date="2022-12" db="EMBL/GenBank/DDBJ databases">
        <title>Chromosome-level genome of Tegillarca granosa.</title>
        <authorList>
            <person name="Kim J."/>
        </authorList>
    </citation>
    <scope>NUCLEOTIDE SEQUENCE [LARGE SCALE GENOMIC DNA]</scope>
    <source>
        <strain evidence="5">Teg-2019</strain>
        <tissue evidence="5">Adductor muscle</tissue>
    </source>
</reference>
<keyword evidence="2" id="KW-0186">Copper</keyword>
<evidence type="ECO:0000313" key="6">
    <source>
        <dbReference type="Proteomes" id="UP001217089"/>
    </source>
</evidence>
<dbReference type="PANTHER" id="PTHR11474">
    <property type="entry name" value="TYROSINASE FAMILY MEMBER"/>
    <property type="match status" value="1"/>
</dbReference>
<feature type="domain" description="Tyrosinase copper-binding" evidence="3">
    <location>
        <begin position="37"/>
        <end position="54"/>
    </location>
</feature>
<dbReference type="Gene3D" id="1.10.1280.10">
    <property type="entry name" value="Di-copper center containing domain from catechol oxidase"/>
    <property type="match status" value="1"/>
</dbReference>
<dbReference type="Pfam" id="PF00264">
    <property type="entry name" value="Tyrosinase"/>
    <property type="match status" value="1"/>
</dbReference>
<feature type="domain" description="Tyrosinase copper-binding" evidence="4">
    <location>
        <begin position="178"/>
        <end position="189"/>
    </location>
</feature>
<keyword evidence="6" id="KW-1185">Reference proteome</keyword>
<accession>A0ABQ9EAR7</accession>
<dbReference type="InterPro" id="IPR050316">
    <property type="entry name" value="Tyrosinase/Hemocyanin"/>
</dbReference>
<dbReference type="Proteomes" id="UP001217089">
    <property type="component" value="Unassembled WGS sequence"/>
</dbReference>
<name>A0ABQ9EAR7_TEGGR</name>
<evidence type="ECO:0000256" key="1">
    <source>
        <dbReference type="ARBA" id="ARBA00022723"/>
    </source>
</evidence>
<dbReference type="InterPro" id="IPR002227">
    <property type="entry name" value="Tyrosinase_Cu-bd"/>
</dbReference>
<evidence type="ECO:0000259" key="4">
    <source>
        <dbReference type="PROSITE" id="PS00498"/>
    </source>
</evidence>